<dbReference type="Pfam" id="PF01535">
    <property type="entry name" value="PPR"/>
    <property type="match status" value="5"/>
</dbReference>
<evidence type="ECO:0000256" key="2">
    <source>
        <dbReference type="PROSITE-ProRule" id="PRU00708"/>
    </source>
</evidence>
<feature type="repeat" description="PPR" evidence="2">
    <location>
        <begin position="1"/>
        <end position="28"/>
    </location>
</feature>
<reference evidence="3 4" key="1">
    <citation type="journal article" date="2011" name="Science">
        <title>The Selaginella genome identifies genetic changes associated with the evolution of vascular plants.</title>
        <authorList>
            <person name="Banks J.A."/>
            <person name="Nishiyama T."/>
            <person name="Hasebe M."/>
            <person name="Bowman J.L."/>
            <person name="Gribskov M."/>
            <person name="dePamphilis C."/>
            <person name="Albert V.A."/>
            <person name="Aono N."/>
            <person name="Aoyama T."/>
            <person name="Ambrose B.A."/>
            <person name="Ashton N.W."/>
            <person name="Axtell M.J."/>
            <person name="Barker E."/>
            <person name="Barker M.S."/>
            <person name="Bennetzen J.L."/>
            <person name="Bonawitz N.D."/>
            <person name="Chapple C."/>
            <person name="Cheng C."/>
            <person name="Correa L.G."/>
            <person name="Dacre M."/>
            <person name="DeBarry J."/>
            <person name="Dreyer I."/>
            <person name="Elias M."/>
            <person name="Engstrom E.M."/>
            <person name="Estelle M."/>
            <person name="Feng L."/>
            <person name="Finet C."/>
            <person name="Floyd S.K."/>
            <person name="Frommer W.B."/>
            <person name="Fujita T."/>
            <person name="Gramzow L."/>
            <person name="Gutensohn M."/>
            <person name="Harholt J."/>
            <person name="Hattori M."/>
            <person name="Heyl A."/>
            <person name="Hirai T."/>
            <person name="Hiwatashi Y."/>
            <person name="Ishikawa M."/>
            <person name="Iwata M."/>
            <person name="Karol K.G."/>
            <person name="Koehler B."/>
            <person name="Kolukisaoglu U."/>
            <person name="Kubo M."/>
            <person name="Kurata T."/>
            <person name="Lalonde S."/>
            <person name="Li K."/>
            <person name="Li Y."/>
            <person name="Litt A."/>
            <person name="Lyons E."/>
            <person name="Manning G."/>
            <person name="Maruyama T."/>
            <person name="Michael T.P."/>
            <person name="Mikami K."/>
            <person name="Miyazaki S."/>
            <person name="Morinaga S."/>
            <person name="Murata T."/>
            <person name="Mueller-Roeber B."/>
            <person name="Nelson D.R."/>
            <person name="Obara M."/>
            <person name="Oguri Y."/>
            <person name="Olmstead R.G."/>
            <person name="Onodera N."/>
            <person name="Petersen B.L."/>
            <person name="Pils B."/>
            <person name="Prigge M."/>
            <person name="Rensing S.A."/>
            <person name="Riano-Pachon D.M."/>
            <person name="Roberts A.W."/>
            <person name="Sato Y."/>
            <person name="Scheller H.V."/>
            <person name="Schulz B."/>
            <person name="Schulz C."/>
            <person name="Shakirov E.V."/>
            <person name="Shibagaki N."/>
            <person name="Shinohara N."/>
            <person name="Shippen D.E."/>
            <person name="Soerensen I."/>
            <person name="Sotooka R."/>
            <person name="Sugimoto N."/>
            <person name="Sugita M."/>
            <person name="Sumikawa N."/>
            <person name="Tanurdzic M."/>
            <person name="Theissen G."/>
            <person name="Ulvskov P."/>
            <person name="Wakazuki S."/>
            <person name="Weng J.K."/>
            <person name="Willats W.W."/>
            <person name="Wipf D."/>
            <person name="Wolf P.G."/>
            <person name="Yang L."/>
            <person name="Zimmer A.D."/>
            <person name="Zhu Q."/>
            <person name="Mitros T."/>
            <person name="Hellsten U."/>
            <person name="Loque D."/>
            <person name="Otillar R."/>
            <person name="Salamov A."/>
            <person name="Schmutz J."/>
            <person name="Shapiro H."/>
            <person name="Lindquist E."/>
            <person name="Lucas S."/>
            <person name="Rokhsar D."/>
            <person name="Grigoriev I.V."/>
        </authorList>
    </citation>
    <scope>NUCLEOTIDE SEQUENCE [LARGE SCALE GENOMIC DNA]</scope>
</reference>
<dbReference type="PANTHER" id="PTHR47926:SF533">
    <property type="entry name" value="DYW DOMAIN-CONTAINING PROTEIN"/>
    <property type="match status" value="1"/>
</dbReference>
<feature type="repeat" description="PPR" evidence="2">
    <location>
        <begin position="503"/>
        <end position="537"/>
    </location>
</feature>
<gene>
    <name evidence="3" type="ORF">SELMODRAFT_152973</name>
</gene>
<dbReference type="PROSITE" id="PS51375">
    <property type="entry name" value="PPR"/>
    <property type="match status" value="5"/>
</dbReference>
<dbReference type="InterPro" id="IPR002885">
    <property type="entry name" value="PPR_rpt"/>
</dbReference>
<dbReference type="GO" id="GO:0048731">
    <property type="term" value="P:system development"/>
    <property type="evidence" value="ECO:0007669"/>
    <property type="project" value="UniProtKB-ARBA"/>
</dbReference>
<dbReference type="NCBIfam" id="TIGR00756">
    <property type="entry name" value="PPR"/>
    <property type="match status" value="5"/>
</dbReference>
<feature type="repeat" description="PPR" evidence="2">
    <location>
        <begin position="298"/>
        <end position="332"/>
    </location>
</feature>
<dbReference type="PANTHER" id="PTHR47926">
    <property type="entry name" value="PENTATRICOPEPTIDE REPEAT-CONTAINING PROTEIN"/>
    <property type="match status" value="1"/>
</dbReference>
<dbReference type="InterPro" id="IPR046960">
    <property type="entry name" value="PPR_At4g14850-like_plant"/>
</dbReference>
<name>D8S6W7_SELML</name>
<feature type="repeat" description="PPR" evidence="2">
    <location>
        <begin position="99"/>
        <end position="133"/>
    </location>
</feature>
<proteinExistence type="predicted"/>
<dbReference type="EMBL" id="GL377604">
    <property type="protein sequence ID" value="EFJ20007.1"/>
    <property type="molecule type" value="Genomic_DNA"/>
</dbReference>
<dbReference type="Pfam" id="PF13041">
    <property type="entry name" value="PPR_2"/>
    <property type="match status" value="4"/>
</dbReference>
<keyword evidence="4" id="KW-1185">Reference proteome</keyword>
<sequence length="871" mass="93472">MVAAYVQAGHHKEAFGCLRRMQLEGISPNEFTFVNALGSCGCGDDLARGRTLHGWISEGGMDLDSNSVLANALVSMYSRCGGVEEAAKVFEAVGSGTRDVIMWTSMVAAYAQCGFSDTAFRLFQKMLLEGIRPDKISFITILGSLMRDRAKLVHDLVCECCFDTDVAVGTALVEMFSRAGKLSSAWDAFDSISHPVVASWSALISAMVEHGYYSVAFVVFQGMLLEGVTADKIALITILGACKSSSFLPAGKLVHNFISSSGFELDLVVRNALIDMYGSCRDLKTARDIFGQLVPYEDAVSWNSMIAACAESGQHNEAILLFYQMQLQGMAPDRVTFISVLNSFSFSKQGKGLPHLNNIHELVQAVGLHVNPELVRASIIRMYGKCGAVEDAQAVFRAGEETFVSWNALVAAFADSGMAEKSLRSLHSTQLEGFQADEITLASILNACESPQDLKFGRKVHKQVVGSGWESGTVLGTAVISMYGRCGSVEDAFRAFNTVAEKDLVAMNAIITACIQHNEFGEALNLFRMMQLEGMKPSKATFVSVLNACSSPRDANLVLSCILETTSLGSHESEADLLLGNAVITMHGRCGDFVAAQQAFNSMAVRDVISWNALMVAAEKGDEVLEIFHRMQLEGFRPNKISFVSFLTAASSNSSGSIISSAQSCKAIQALAVQAQVFRDDVIKHGFINLYAKVGNLNQADQVFQDISRRDVVSWNSIIAAYARNATAGQALELFLEMQLQGIAPDGITFVSILSACSHSGQAASAVFYFSSMAIDYGVPAGPEHQGCLVDLFSRSGRLSIAEELSESSSGGGGGGGGGGFQWMMVLGGCQVQNDARRGVAVAERVMEIERSCGAGHVVLSNLLRAPTCLN</sequence>
<dbReference type="HOGENOM" id="CLU_002706_15_6_1"/>
<dbReference type="FunFam" id="1.25.40.10:FF:000073">
    <property type="entry name" value="Pentatricopeptide repeat-containing protein chloroplastic"/>
    <property type="match status" value="2"/>
</dbReference>
<evidence type="ECO:0008006" key="5">
    <source>
        <dbReference type="Google" id="ProtNLM"/>
    </source>
</evidence>
<dbReference type="GO" id="GO:0009451">
    <property type="term" value="P:RNA modification"/>
    <property type="evidence" value="ECO:0007669"/>
    <property type="project" value="InterPro"/>
</dbReference>
<dbReference type="InParanoid" id="D8S6W7"/>
<dbReference type="Proteomes" id="UP000001514">
    <property type="component" value="Unassembled WGS sequence"/>
</dbReference>
<dbReference type="KEGG" id="smo:SELMODRAFT_152973"/>
<dbReference type="eggNOG" id="KOG4197">
    <property type="taxonomic scope" value="Eukaryota"/>
</dbReference>
<evidence type="ECO:0000313" key="3">
    <source>
        <dbReference type="EMBL" id="EFJ20007.1"/>
    </source>
</evidence>
<feature type="repeat" description="PPR" evidence="2">
    <location>
        <begin position="711"/>
        <end position="745"/>
    </location>
</feature>
<dbReference type="Gene3D" id="1.25.40.10">
    <property type="entry name" value="Tetratricopeptide repeat domain"/>
    <property type="match status" value="8"/>
</dbReference>
<dbReference type="Gramene" id="EFJ20007">
    <property type="protein sequence ID" value="EFJ20007"/>
    <property type="gene ID" value="SELMODRAFT_152973"/>
</dbReference>
<protein>
    <recommendedName>
        <fullName evidence="5">Pentacotripeptide-repeat region of PRORP domain-containing protein</fullName>
    </recommendedName>
</protein>
<dbReference type="InterPro" id="IPR011990">
    <property type="entry name" value="TPR-like_helical_dom_sf"/>
</dbReference>
<organism evidence="4">
    <name type="scientific">Selaginella moellendorffii</name>
    <name type="common">Spikemoss</name>
    <dbReference type="NCBI Taxonomy" id="88036"/>
    <lineage>
        <taxon>Eukaryota</taxon>
        <taxon>Viridiplantae</taxon>
        <taxon>Streptophyta</taxon>
        <taxon>Embryophyta</taxon>
        <taxon>Tracheophyta</taxon>
        <taxon>Lycopodiopsida</taxon>
        <taxon>Selaginellales</taxon>
        <taxon>Selaginellaceae</taxon>
        <taxon>Selaginella</taxon>
    </lineage>
</organism>
<dbReference type="GO" id="GO:0003723">
    <property type="term" value="F:RNA binding"/>
    <property type="evidence" value="ECO:0007669"/>
    <property type="project" value="InterPro"/>
</dbReference>
<evidence type="ECO:0000313" key="4">
    <source>
        <dbReference type="Proteomes" id="UP000001514"/>
    </source>
</evidence>
<dbReference type="FunFam" id="1.25.40.10:FF:000158">
    <property type="entry name" value="pentatricopeptide repeat-containing protein At2g33680"/>
    <property type="match status" value="1"/>
</dbReference>
<keyword evidence="1" id="KW-0677">Repeat</keyword>
<evidence type="ECO:0000256" key="1">
    <source>
        <dbReference type="ARBA" id="ARBA00022737"/>
    </source>
</evidence>
<dbReference type="FunCoup" id="D8S6W7">
    <property type="interactions" value="60"/>
</dbReference>
<dbReference type="AlphaFoldDB" id="D8S6W7"/>
<accession>D8S6W7</accession>